<dbReference type="EMBL" id="JAIWQS010000008">
    <property type="protein sequence ID" value="KAJ8898886.1"/>
    <property type="molecule type" value="Genomic_DNA"/>
</dbReference>
<sequence length="208" mass="23618">MISVQSPVTVRCHKRKPLQPKNNNSNVLSKPNPNQNRGGDFINKENCYHHHEGGESTSKSNNGLIVELSPSLAEELKAIKEKLERMRLDKERTEKLLNERKRVLDLQMKELEQRGEVQRCLEIEMDRLYRLKQLHSCSMTVSPIRSLRERLTAETHTQAEASDSLEESVAENETSTMQSPCLSTNCSMNSVSSHRLEAPPSSSSTFTN</sequence>
<evidence type="ECO:0000256" key="1">
    <source>
        <dbReference type="SAM" id="Coils"/>
    </source>
</evidence>
<proteinExistence type="predicted"/>
<feature type="coiled-coil region" evidence="1">
    <location>
        <begin position="73"/>
        <end position="114"/>
    </location>
</feature>
<dbReference type="PANTHER" id="PTHR36790">
    <property type="entry name" value="MYELIN TRANSCRIPTION FACTOR"/>
    <property type="match status" value="1"/>
</dbReference>
<keyword evidence="1" id="KW-0175">Coiled coil</keyword>
<dbReference type="PANTHER" id="PTHR36790:SF1">
    <property type="entry name" value="MYELIN TRANSCRIPTION FACTOR"/>
    <property type="match status" value="1"/>
</dbReference>
<evidence type="ECO:0000313" key="3">
    <source>
        <dbReference type="EMBL" id="KAJ8898886.1"/>
    </source>
</evidence>
<keyword evidence="4" id="KW-1185">Reference proteome</keyword>
<name>A0AAV8UDM2_9ROSI</name>
<organism evidence="3 4">
    <name type="scientific">Erythroxylum novogranatense</name>
    <dbReference type="NCBI Taxonomy" id="1862640"/>
    <lineage>
        <taxon>Eukaryota</taxon>
        <taxon>Viridiplantae</taxon>
        <taxon>Streptophyta</taxon>
        <taxon>Embryophyta</taxon>
        <taxon>Tracheophyta</taxon>
        <taxon>Spermatophyta</taxon>
        <taxon>Magnoliopsida</taxon>
        <taxon>eudicotyledons</taxon>
        <taxon>Gunneridae</taxon>
        <taxon>Pentapetalae</taxon>
        <taxon>rosids</taxon>
        <taxon>fabids</taxon>
        <taxon>Malpighiales</taxon>
        <taxon>Erythroxylaceae</taxon>
        <taxon>Erythroxylum</taxon>
    </lineage>
</organism>
<comment type="caution">
    <text evidence="3">The sequence shown here is derived from an EMBL/GenBank/DDBJ whole genome shotgun (WGS) entry which is preliminary data.</text>
</comment>
<protein>
    <submittedName>
        <fullName evidence="3">Uncharacterized protein</fullName>
    </submittedName>
</protein>
<dbReference type="AlphaFoldDB" id="A0AAV8UDM2"/>
<gene>
    <name evidence="3" type="ORF">K2173_008195</name>
</gene>
<feature type="region of interest" description="Disordered" evidence="2">
    <location>
        <begin position="153"/>
        <end position="183"/>
    </location>
</feature>
<feature type="compositionally biased region" description="Basic and acidic residues" evidence="2">
    <location>
        <begin position="42"/>
        <end position="54"/>
    </location>
</feature>
<accession>A0AAV8UDM2</accession>
<reference evidence="3 4" key="1">
    <citation type="submission" date="2021-09" db="EMBL/GenBank/DDBJ databases">
        <title>Genomic insights and catalytic innovation underlie evolution of tropane alkaloids biosynthesis.</title>
        <authorList>
            <person name="Wang Y.-J."/>
            <person name="Tian T."/>
            <person name="Huang J.-P."/>
            <person name="Huang S.-X."/>
        </authorList>
    </citation>
    <scope>NUCLEOTIDE SEQUENCE [LARGE SCALE GENOMIC DNA]</scope>
    <source>
        <strain evidence="3">KIB-2018</strain>
        <tissue evidence="3">Leaf</tissue>
    </source>
</reference>
<dbReference type="Proteomes" id="UP001159364">
    <property type="component" value="Linkage Group LG08"/>
</dbReference>
<feature type="region of interest" description="Disordered" evidence="2">
    <location>
        <begin position="1"/>
        <end position="62"/>
    </location>
</feature>
<evidence type="ECO:0000256" key="2">
    <source>
        <dbReference type="SAM" id="MobiDB-lite"/>
    </source>
</evidence>
<evidence type="ECO:0000313" key="4">
    <source>
        <dbReference type="Proteomes" id="UP001159364"/>
    </source>
</evidence>
<feature type="compositionally biased region" description="Polar residues" evidence="2">
    <location>
        <begin position="171"/>
        <end position="183"/>
    </location>
</feature>
<feature type="compositionally biased region" description="Polar residues" evidence="2">
    <location>
        <begin position="20"/>
        <end position="37"/>
    </location>
</feature>